<dbReference type="OMA" id="GATEMYA"/>
<dbReference type="Proteomes" id="UP000218811">
    <property type="component" value="Unassembled WGS sequence"/>
</dbReference>
<name>A0A2H3IW37_WOLCO</name>
<protein>
    <submittedName>
        <fullName evidence="2">Uncharacterized protein</fullName>
    </submittedName>
</protein>
<keyword evidence="3" id="KW-1185">Reference proteome</keyword>
<feature type="transmembrane region" description="Helical" evidence="1">
    <location>
        <begin position="108"/>
        <end position="132"/>
    </location>
</feature>
<feature type="transmembrane region" description="Helical" evidence="1">
    <location>
        <begin position="470"/>
        <end position="490"/>
    </location>
</feature>
<evidence type="ECO:0000313" key="3">
    <source>
        <dbReference type="Proteomes" id="UP000218811"/>
    </source>
</evidence>
<dbReference type="AlphaFoldDB" id="A0A2H3IW37"/>
<evidence type="ECO:0000313" key="2">
    <source>
        <dbReference type="EMBL" id="PCH33951.1"/>
    </source>
</evidence>
<proteinExistence type="predicted"/>
<dbReference type="EMBL" id="KB467831">
    <property type="protein sequence ID" value="PCH33951.1"/>
    <property type="molecule type" value="Genomic_DNA"/>
</dbReference>
<organism evidence="2 3">
    <name type="scientific">Wolfiporia cocos (strain MD-104)</name>
    <name type="common">Brown rot fungus</name>
    <dbReference type="NCBI Taxonomy" id="742152"/>
    <lineage>
        <taxon>Eukaryota</taxon>
        <taxon>Fungi</taxon>
        <taxon>Dikarya</taxon>
        <taxon>Basidiomycota</taxon>
        <taxon>Agaricomycotina</taxon>
        <taxon>Agaricomycetes</taxon>
        <taxon>Polyporales</taxon>
        <taxon>Phaeolaceae</taxon>
        <taxon>Wolfiporia</taxon>
    </lineage>
</organism>
<feature type="transmembrane region" description="Helical" evidence="1">
    <location>
        <begin position="68"/>
        <end position="88"/>
    </location>
</feature>
<evidence type="ECO:0000256" key="1">
    <source>
        <dbReference type="SAM" id="Phobius"/>
    </source>
</evidence>
<keyword evidence="1" id="KW-0472">Membrane</keyword>
<sequence length="604" mass="65635">MAGLELPFGCNESSALDKCVENHRSHHIKEIIDPHICKHKCPFALHSAIDMAIKMVSCFDAVSLRRHLLATLSIVLDGIVLAVLFSMYRYEFLLPTPKDELFQKSLPTIGAVIGALVVAVNAMAITELVTAYARSMIVREGLTFAMMDHLHSLANVGIPFALTSLFLLGGLIVLAQGLLPSDHFGDLYNSALASLRDDFPVNSSRNGVTYPSSLMGISGAISSLTQDYVGKITDDPSRAIIASDTFDACVPRMVIDVTCNTSLKEGQWFNMSYYTVRGPAPQGIVGVSLCNGTVCGGARYAPHFAGGVTIVFWDMDETTGNTTVSIYNFGTYVNDWGAQNISCVVGAHEEMVPIRITGGTAVTQLPEMTCPQRSQPSSHFLLNVTRQADMTVIKMQGPDGDLEPMSMVPDGQNRLQAFELALERLVATGATEMYATMYANSSVASQWTGSVPFTYTTMRTRLGLRSRSSLFFAVSPIILVCVLIAGWILVTYRKNPAVVFDPLHPSCAMAAGLNREKLPPELAARANIDRSELDKLPLLLHFGQVADARMGITATTIVNVPHSGLYSLRSRSHPEGAKYASVRNLDASEEGWNAEEYGSLNYRT</sequence>
<accession>A0A2H3IW37</accession>
<reference evidence="2 3" key="1">
    <citation type="journal article" date="2012" name="Science">
        <title>The Paleozoic origin of enzymatic lignin decomposition reconstructed from 31 fungal genomes.</title>
        <authorList>
            <person name="Floudas D."/>
            <person name="Binder M."/>
            <person name="Riley R."/>
            <person name="Barry K."/>
            <person name="Blanchette R.A."/>
            <person name="Henrissat B."/>
            <person name="Martinez A.T."/>
            <person name="Otillar R."/>
            <person name="Spatafora J.W."/>
            <person name="Yadav J.S."/>
            <person name="Aerts A."/>
            <person name="Benoit I."/>
            <person name="Boyd A."/>
            <person name="Carlson A."/>
            <person name="Copeland A."/>
            <person name="Coutinho P.M."/>
            <person name="de Vries R.P."/>
            <person name="Ferreira P."/>
            <person name="Findley K."/>
            <person name="Foster B."/>
            <person name="Gaskell J."/>
            <person name="Glotzer D."/>
            <person name="Gorecki P."/>
            <person name="Heitman J."/>
            <person name="Hesse C."/>
            <person name="Hori C."/>
            <person name="Igarashi K."/>
            <person name="Jurgens J.A."/>
            <person name="Kallen N."/>
            <person name="Kersten P."/>
            <person name="Kohler A."/>
            <person name="Kuees U."/>
            <person name="Kumar T.K.A."/>
            <person name="Kuo A."/>
            <person name="LaButti K."/>
            <person name="Larrondo L.F."/>
            <person name="Lindquist E."/>
            <person name="Ling A."/>
            <person name="Lombard V."/>
            <person name="Lucas S."/>
            <person name="Lundell T."/>
            <person name="Martin R."/>
            <person name="McLaughlin D.J."/>
            <person name="Morgenstern I."/>
            <person name="Morin E."/>
            <person name="Murat C."/>
            <person name="Nagy L.G."/>
            <person name="Nolan M."/>
            <person name="Ohm R.A."/>
            <person name="Patyshakuliyeva A."/>
            <person name="Rokas A."/>
            <person name="Ruiz-Duenas F.J."/>
            <person name="Sabat G."/>
            <person name="Salamov A."/>
            <person name="Samejima M."/>
            <person name="Schmutz J."/>
            <person name="Slot J.C."/>
            <person name="St John F."/>
            <person name="Stenlid J."/>
            <person name="Sun H."/>
            <person name="Sun S."/>
            <person name="Syed K."/>
            <person name="Tsang A."/>
            <person name="Wiebenga A."/>
            <person name="Young D."/>
            <person name="Pisabarro A."/>
            <person name="Eastwood D.C."/>
            <person name="Martin F."/>
            <person name="Cullen D."/>
            <person name="Grigoriev I.V."/>
            <person name="Hibbett D.S."/>
        </authorList>
    </citation>
    <scope>NUCLEOTIDE SEQUENCE [LARGE SCALE GENOMIC DNA]</scope>
    <source>
        <strain evidence="2 3">MD-104</strain>
    </source>
</reference>
<keyword evidence="1" id="KW-1133">Transmembrane helix</keyword>
<gene>
    <name evidence="2" type="ORF">WOLCODRAFT_148016</name>
</gene>
<dbReference type="OrthoDB" id="3263654at2759"/>
<feature type="transmembrane region" description="Helical" evidence="1">
    <location>
        <begin position="153"/>
        <end position="179"/>
    </location>
</feature>
<keyword evidence="1" id="KW-0812">Transmembrane</keyword>